<dbReference type="GO" id="GO:0008104">
    <property type="term" value="P:intracellular protein localization"/>
    <property type="evidence" value="ECO:0007669"/>
    <property type="project" value="TreeGrafter"/>
</dbReference>
<gene>
    <name evidence="4" type="ORF">AGOR_G00058400</name>
</gene>
<dbReference type="InterPro" id="IPR013320">
    <property type="entry name" value="ConA-like_dom_sf"/>
</dbReference>
<organism evidence="4 5">
    <name type="scientific">Albula goreensis</name>
    <dbReference type="NCBI Taxonomy" id="1534307"/>
    <lineage>
        <taxon>Eukaryota</taxon>
        <taxon>Metazoa</taxon>
        <taxon>Chordata</taxon>
        <taxon>Craniata</taxon>
        <taxon>Vertebrata</taxon>
        <taxon>Euteleostomi</taxon>
        <taxon>Actinopterygii</taxon>
        <taxon>Neopterygii</taxon>
        <taxon>Teleostei</taxon>
        <taxon>Albuliformes</taxon>
        <taxon>Albulidae</taxon>
        <taxon>Albula</taxon>
    </lineage>
</organism>
<dbReference type="OrthoDB" id="26681at2759"/>
<dbReference type="AlphaFoldDB" id="A0A8T3DPL9"/>
<dbReference type="InterPro" id="IPR050865">
    <property type="entry name" value="BEACH_Domain"/>
</dbReference>
<feature type="domain" description="Neurobeachin alpha-solenoid region" evidence="3">
    <location>
        <begin position="136"/>
        <end position="376"/>
    </location>
</feature>
<reference evidence="4" key="1">
    <citation type="submission" date="2021-01" db="EMBL/GenBank/DDBJ databases">
        <authorList>
            <person name="Zahm M."/>
            <person name="Roques C."/>
            <person name="Cabau C."/>
            <person name="Klopp C."/>
            <person name="Donnadieu C."/>
            <person name="Jouanno E."/>
            <person name="Lampietro C."/>
            <person name="Louis A."/>
            <person name="Herpin A."/>
            <person name="Echchiki A."/>
            <person name="Berthelot C."/>
            <person name="Parey E."/>
            <person name="Roest-Crollius H."/>
            <person name="Braasch I."/>
            <person name="Postlethwait J."/>
            <person name="Bobe J."/>
            <person name="Montfort J."/>
            <person name="Bouchez O."/>
            <person name="Begum T."/>
            <person name="Mejri S."/>
            <person name="Adams A."/>
            <person name="Chen W.-J."/>
            <person name="Guiguen Y."/>
        </authorList>
    </citation>
    <scope>NUCLEOTIDE SEQUENCE</scope>
    <source>
        <tissue evidence="4">Blood</tissue>
    </source>
</reference>
<evidence type="ECO:0000259" key="3">
    <source>
        <dbReference type="Pfam" id="PF20425"/>
    </source>
</evidence>
<dbReference type="InterPro" id="IPR011989">
    <property type="entry name" value="ARM-like"/>
</dbReference>
<dbReference type="Pfam" id="PF20425">
    <property type="entry name" value="Neurobeachin"/>
    <property type="match status" value="1"/>
</dbReference>
<dbReference type="PANTHER" id="PTHR13743">
    <property type="entry name" value="BEIGE/BEACH-RELATED"/>
    <property type="match status" value="1"/>
</dbReference>
<feature type="region of interest" description="Disordered" evidence="2">
    <location>
        <begin position="117"/>
        <end position="136"/>
    </location>
</feature>
<proteinExistence type="predicted"/>
<evidence type="ECO:0000256" key="1">
    <source>
        <dbReference type="ARBA" id="ARBA00022574"/>
    </source>
</evidence>
<name>A0A8T3DPL9_9TELE</name>
<dbReference type="GO" id="GO:0019901">
    <property type="term" value="F:protein kinase binding"/>
    <property type="evidence" value="ECO:0007669"/>
    <property type="project" value="TreeGrafter"/>
</dbReference>
<dbReference type="SUPFAM" id="SSF49899">
    <property type="entry name" value="Concanavalin A-like lectins/glucanases"/>
    <property type="match status" value="1"/>
</dbReference>
<evidence type="ECO:0000256" key="2">
    <source>
        <dbReference type="SAM" id="MobiDB-lite"/>
    </source>
</evidence>
<dbReference type="GO" id="GO:0016020">
    <property type="term" value="C:membrane"/>
    <property type="evidence" value="ECO:0007669"/>
    <property type="project" value="TreeGrafter"/>
</dbReference>
<evidence type="ECO:0000313" key="4">
    <source>
        <dbReference type="EMBL" id="KAI1899133.1"/>
    </source>
</evidence>
<dbReference type="PANTHER" id="PTHR13743:SF115">
    <property type="entry name" value="NEUROBEACHIN-LIKE PROTEIN 1"/>
    <property type="match status" value="1"/>
</dbReference>
<dbReference type="Proteomes" id="UP000829720">
    <property type="component" value="Unassembled WGS sequence"/>
</dbReference>
<accession>A0A8T3DPL9</accession>
<sequence length="524" mass="58513">MRLSSTECFQESEHLKGSLKCALLHLFGPSWQEDRNALLAISPATMEVLMRVLVDCEGGDMDDWGSDAPDRRALLTLGCLREVVHRLLASSSDQRQVEIGAVLENYFKLLNSDPTALQVKGRGGPPPEQQQQQRSRHWETRFVALQVHMLDTIREMFECSDRPVLQAIFLNSNCFEHLTRLLQNSKVFQGRLDSLAVSTIKALTTVMHMSPAAKEVFKERIGYTHLYEVLVSLGQPSRHLLKELMNMAVEGEHTSVGILGISNVQPLLLLVQWLPELDSELQTFTADWLRRICCINRQTRATCVNAAMAMRILDALGSHGRLHRACAESLVSLLGALGSQSLSGAELLRLLRLLRMDDPRQAHPYVGPVLRAILGMVRKQGLESAMQYFDLSPSMAGIAVPTIQRWPGSAFSFLAWLSLDQDQQGPSKGEKRKQLYSFFTPGGTGFEAFISSAGVLVVAVCTKKEYVTVMLPDYCFCDSLWHSIGVVHVPGKRPFGQSQVYIYVDGQQKLSAPLKYPTMTEVRE</sequence>
<comment type="caution">
    <text evidence="4">The sequence shown here is derived from an EMBL/GenBank/DDBJ whole genome shotgun (WGS) entry which is preliminary data.</text>
</comment>
<keyword evidence="5" id="KW-1185">Reference proteome</keyword>
<keyword evidence="1" id="KW-0853">WD repeat</keyword>
<dbReference type="GO" id="GO:0005829">
    <property type="term" value="C:cytosol"/>
    <property type="evidence" value="ECO:0007669"/>
    <property type="project" value="TreeGrafter"/>
</dbReference>
<dbReference type="EMBL" id="JAERUA010000005">
    <property type="protein sequence ID" value="KAI1899133.1"/>
    <property type="molecule type" value="Genomic_DNA"/>
</dbReference>
<dbReference type="InterPro" id="IPR046852">
    <property type="entry name" value="Neurobeachin_a-sol"/>
</dbReference>
<evidence type="ECO:0000313" key="5">
    <source>
        <dbReference type="Proteomes" id="UP000829720"/>
    </source>
</evidence>
<protein>
    <recommendedName>
        <fullName evidence="3">Neurobeachin alpha-solenoid region domain-containing protein</fullName>
    </recommendedName>
</protein>
<dbReference type="Gene3D" id="1.25.10.10">
    <property type="entry name" value="Leucine-rich Repeat Variant"/>
    <property type="match status" value="1"/>
</dbReference>